<proteinExistence type="inferred from homology"/>
<keyword evidence="2" id="KW-0560">Oxidoreductase</keyword>
<name>A0A9E8SE30_9FLAO</name>
<evidence type="ECO:0000313" key="4">
    <source>
        <dbReference type="Proteomes" id="UP001164705"/>
    </source>
</evidence>
<evidence type="ECO:0000256" key="1">
    <source>
        <dbReference type="ARBA" id="ARBA00006484"/>
    </source>
</evidence>
<dbReference type="PANTHER" id="PTHR43669">
    <property type="entry name" value="5-KETO-D-GLUCONATE 5-REDUCTASE"/>
    <property type="match status" value="1"/>
</dbReference>
<dbReference type="RefSeq" id="WP_267677668.1">
    <property type="nucleotide sequence ID" value="NZ_CP113088.1"/>
</dbReference>
<sequence>MNFKDKVVVITGAGSGIGAATAKLFGTHKAHVVVSDINLENAEKVAIEIRDAGGKASALATDVTQFEQVEELLQTVIKKQGRLGRHG</sequence>
<gene>
    <name evidence="3" type="ORF">N7U66_05555</name>
</gene>
<dbReference type="Pfam" id="PF00106">
    <property type="entry name" value="adh_short"/>
    <property type="match status" value="1"/>
</dbReference>
<dbReference type="InterPro" id="IPR002347">
    <property type="entry name" value="SDR_fam"/>
</dbReference>
<dbReference type="Proteomes" id="UP001164705">
    <property type="component" value="Chromosome"/>
</dbReference>
<dbReference type="AlphaFoldDB" id="A0A9E8SE30"/>
<dbReference type="GO" id="GO:0016491">
    <property type="term" value="F:oxidoreductase activity"/>
    <property type="evidence" value="ECO:0007669"/>
    <property type="project" value="UniProtKB-KW"/>
</dbReference>
<dbReference type="Gene3D" id="3.40.50.720">
    <property type="entry name" value="NAD(P)-binding Rossmann-like Domain"/>
    <property type="match status" value="1"/>
</dbReference>
<dbReference type="SUPFAM" id="SSF51735">
    <property type="entry name" value="NAD(P)-binding Rossmann-fold domains"/>
    <property type="match status" value="1"/>
</dbReference>
<evidence type="ECO:0000313" key="3">
    <source>
        <dbReference type="EMBL" id="WAC03093.1"/>
    </source>
</evidence>
<protein>
    <submittedName>
        <fullName evidence="3">SDR family NAD(P)-dependent oxidoreductase</fullName>
    </submittedName>
</protein>
<reference evidence="3" key="1">
    <citation type="submission" date="2022-11" db="EMBL/GenBank/DDBJ databases">
        <title>Lacinutrix neustonica HL-RS19T sp. nov., isolated from the surface microlayer sample of brackish Lake Shihwa.</title>
        <authorList>
            <person name="Choi J.Y."/>
            <person name="Hwang C.Y."/>
        </authorList>
    </citation>
    <scope>NUCLEOTIDE SEQUENCE</scope>
    <source>
        <strain evidence="3">HL-RS19</strain>
    </source>
</reference>
<comment type="similarity">
    <text evidence="1">Belongs to the short-chain dehydrogenases/reductases (SDR) family.</text>
</comment>
<organism evidence="3 4">
    <name type="scientific">Lacinutrix neustonica</name>
    <dbReference type="NCBI Taxonomy" id="2980107"/>
    <lineage>
        <taxon>Bacteria</taxon>
        <taxon>Pseudomonadati</taxon>
        <taxon>Bacteroidota</taxon>
        <taxon>Flavobacteriia</taxon>
        <taxon>Flavobacteriales</taxon>
        <taxon>Flavobacteriaceae</taxon>
        <taxon>Lacinutrix</taxon>
    </lineage>
</organism>
<evidence type="ECO:0000256" key="2">
    <source>
        <dbReference type="ARBA" id="ARBA00023002"/>
    </source>
</evidence>
<keyword evidence="4" id="KW-1185">Reference proteome</keyword>
<dbReference type="InterPro" id="IPR036291">
    <property type="entry name" value="NAD(P)-bd_dom_sf"/>
</dbReference>
<dbReference type="PANTHER" id="PTHR43669:SF14">
    <property type="entry name" value="OXIDOREDUCTASE"/>
    <property type="match status" value="1"/>
</dbReference>
<dbReference type="KEGG" id="lnu:N7U66_05555"/>
<accession>A0A9E8SE30</accession>
<dbReference type="EMBL" id="CP113088">
    <property type="protein sequence ID" value="WAC03093.1"/>
    <property type="molecule type" value="Genomic_DNA"/>
</dbReference>